<evidence type="ECO:0000313" key="2">
    <source>
        <dbReference type="EMBL" id="MPC91524.1"/>
    </source>
</evidence>
<feature type="compositionally biased region" description="Gly residues" evidence="1">
    <location>
        <begin position="120"/>
        <end position="129"/>
    </location>
</feature>
<feature type="compositionally biased region" description="Pro residues" evidence="1">
    <location>
        <begin position="239"/>
        <end position="250"/>
    </location>
</feature>
<accession>A0A5B7JGQ0</accession>
<dbReference type="EMBL" id="VSRR010088050">
    <property type="protein sequence ID" value="MPC91524.1"/>
    <property type="molecule type" value="Genomic_DNA"/>
</dbReference>
<gene>
    <name evidence="2" type="ORF">E2C01_086567</name>
</gene>
<feature type="compositionally biased region" description="Polar residues" evidence="1">
    <location>
        <begin position="214"/>
        <end position="236"/>
    </location>
</feature>
<proteinExistence type="predicted"/>
<comment type="caution">
    <text evidence="2">The sequence shown here is derived from an EMBL/GenBank/DDBJ whole genome shotgun (WGS) entry which is preliminary data.</text>
</comment>
<feature type="region of interest" description="Disordered" evidence="1">
    <location>
        <begin position="192"/>
        <end position="254"/>
    </location>
</feature>
<sequence>MSRWQPSSPQQPSKPTVPQLHSPTARLLHPGDVSRRPGRWCRALINSCRNWSKGRMKKLLSLCASGTVLVGTPAGTPIKIKTTTCRCPRKQGCQTCNNSVEALASGATYLGAPAEHSGVRGRGVGGAPRGRGEEGQQQATRAHPHQLDARPASRRPPWQSPLQLLVRAGHDAALRCGSRGWRGWCCRGPGAGNSRGGGPPGPPPSTARVAGRSWSRTVPSTGGRGQRSTSTQSISVSGPRPPRPPPPFPDQPLEALAPPIAALLPENEQLAFPPSRVLRAEWALAACPSRPIQPRPPFPAFSRERRRPFYPPTFQA</sequence>
<feature type="region of interest" description="Disordered" evidence="1">
    <location>
        <begin position="113"/>
        <end position="157"/>
    </location>
</feature>
<dbReference type="AlphaFoldDB" id="A0A5B7JGQ0"/>
<organism evidence="2 3">
    <name type="scientific">Portunus trituberculatus</name>
    <name type="common">Swimming crab</name>
    <name type="synonym">Neptunus trituberculatus</name>
    <dbReference type="NCBI Taxonomy" id="210409"/>
    <lineage>
        <taxon>Eukaryota</taxon>
        <taxon>Metazoa</taxon>
        <taxon>Ecdysozoa</taxon>
        <taxon>Arthropoda</taxon>
        <taxon>Crustacea</taxon>
        <taxon>Multicrustacea</taxon>
        <taxon>Malacostraca</taxon>
        <taxon>Eumalacostraca</taxon>
        <taxon>Eucarida</taxon>
        <taxon>Decapoda</taxon>
        <taxon>Pleocyemata</taxon>
        <taxon>Brachyura</taxon>
        <taxon>Eubrachyura</taxon>
        <taxon>Portunoidea</taxon>
        <taxon>Portunidae</taxon>
        <taxon>Portuninae</taxon>
        <taxon>Portunus</taxon>
    </lineage>
</organism>
<evidence type="ECO:0000256" key="1">
    <source>
        <dbReference type="SAM" id="MobiDB-lite"/>
    </source>
</evidence>
<name>A0A5B7JGQ0_PORTR</name>
<feature type="compositionally biased region" description="Low complexity" evidence="1">
    <location>
        <begin position="1"/>
        <end position="13"/>
    </location>
</feature>
<keyword evidence="3" id="KW-1185">Reference proteome</keyword>
<dbReference type="Proteomes" id="UP000324222">
    <property type="component" value="Unassembled WGS sequence"/>
</dbReference>
<feature type="region of interest" description="Disordered" evidence="1">
    <location>
        <begin position="289"/>
        <end position="316"/>
    </location>
</feature>
<protein>
    <submittedName>
        <fullName evidence="2">Uncharacterized protein</fullName>
    </submittedName>
</protein>
<reference evidence="2 3" key="1">
    <citation type="submission" date="2019-05" db="EMBL/GenBank/DDBJ databases">
        <title>Another draft genome of Portunus trituberculatus and its Hox gene families provides insights of decapod evolution.</title>
        <authorList>
            <person name="Jeong J.-H."/>
            <person name="Song I."/>
            <person name="Kim S."/>
            <person name="Choi T."/>
            <person name="Kim D."/>
            <person name="Ryu S."/>
            <person name="Kim W."/>
        </authorList>
    </citation>
    <scope>NUCLEOTIDE SEQUENCE [LARGE SCALE GENOMIC DNA]</scope>
    <source>
        <tissue evidence="2">Muscle</tissue>
    </source>
</reference>
<feature type="region of interest" description="Disordered" evidence="1">
    <location>
        <begin position="1"/>
        <end position="32"/>
    </location>
</feature>
<evidence type="ECO:0000313" key="3">
    <source>
        <dbReference type="Proteomes" id="UP000324222"/>
    </source>
</evidence>